<keyword evidence="2" id="KW-1185">Reference proteome</keyword>
<reference evidence="1" key="1">
    <citation type="journal article" date="2021" name="Open Biol.">
        <title>Shared evolutionary footprints suggest mitochondrial oxidative damage underlies multiple complex I losses in fungi.</title>
        <authorList>
            <person name="Schikora-Tamarit M.A."/>
            <person name="Marcet-Houben M."/>
            <person name="Nosek J."/>
            <person name="Gabaldon T."/>
        </authorList>
    </citation>
    <scope>NUCLEOTIDE SEQUENCE</scope>
    <source>
        <strain evidence="1">CBS2887</strain>
    </source>
</reference>
<sequence>MNFKYFLAFSGNSSWEGFQQLTVQLVPDSDWDLLESVQDVQLGDVQRRVAVDGVGVLQHNQIQPTTSSLSPGGDTDFEPDGLQSLTFSVQLFGWERTLTDTCGVGLHDTVDVSDGSWRHTQTGDNTTNTGVGRGNVWIGTKVDIQHQGVGTFDKDLLLVGDGLVDESDRVNDVRLQCFSVLFQSLQFTFKVVFKVTVSLQSGLDQSSQVDTLRVDQTGRQHVEIVLDVVDDDGMTSIVTTGTTTTNIDIFTENIN</sequence>
<gene>
    <name evidence="1" type="ORF">WICPIJ_003940</name>
</gene>
<dbReference type="EMBL" id="JAEUBG010002181">
    <property type="protein sequence ID" value="KAH3685063.1"/>
    <property type="molecule type" value="Genomic_DNA"/>
</dbReference>
<name>A0A9P8Q6K5_WICPI</name>
<comment type="caution">
    <text evidence="1">The sequence shown here is derived from an EMBL/GenBank/DDBJ whole genome shotgun (WGS) entry which is preliminary data.</text>
</comment>
<dbReference type="AlphaFoldDB" id="A0A9P8Q6K5"/>
<dbReference type="Proteomes" id="UP000774326">
    <property type="component" value="Unassembled WGS sequence"/>
</dbReference>
<proteinExistence type="predicted"/>
<reference evidence="1" key="2">
    <citation type="submission" date="2021-01" db="EMBL/GenBank/DDBJ databases">
        <authorList>
            <person name="Schikora-Tamarit M.A."/>
        </authorList>
    </citation>
    <scope>NUCLEOTIDE SEQUENCE</scope>
    <source>
        <strain evidence="1">CBS2887</strain>
    </source>
</reference>
<organism evidence="1 2">
    <name type="scientific">Wickerhamomyces pijperi</name>
    <name type="common">Yeast</name>
    <name type="synonym">Pichia pijperi</name>
    <dbReference type="NCBI Taxonomy" id="599730"/>
    <lineage>
        <taxon>Eukaryota</taxon>
        <taxon>Fungi</taxon>
        <taxon>Dikarya</taxon>
        <taxon>Ascomycota</taxon>
        <taxon>Saccharomycotina</taxon>
        <taxon>Saccharomycetes</taxon>
        <taxon>Phaffomycetales</taxon>
        <taxon>Wickerhamomycetaceae</taxon>
        <taxon>Wickerhamomyces</taxon>
    </lineage>
</organism>
<evidence type="ECO:0000313" key="1">
    <source>
        <dbReference type="EMBL" id="KAH3685063.1"/>
    </source>
</evidence>
<dbReference type="OrthoDB" id="10635108at2759"/>
<accession>A0A9P8Q6K5</accession>
<evidence type="ECO:0000313" key="2">
    <source>
        <dbReference type="Proteomes" id="UP000774326"/>
    </source>
</evidence>
<protein>
    <submittedName>
        <fullName evidence="1">Uncharacterized protein</fullName>
    </submittedName>
</protein>